<proteinExistence type="predicted"/>
<dbReference type="Proteomes" id="UP000586305">
    <property type="component" value="Unassembled WGS sequence"/>
</dbReference>
<dbReference type="GO" id="GO:0016853">
    <property type="term" value="F:isomerase activity"/>
    <property type="evidence" value="ECO:0007669"/>
    <property type="project" value="UniProtKB-KW"/>
</dbReference>
<accession>A0A849VGS5</accession>
<dbReference type="PANTHER" id="PTHR11820:SF7">
    <property type="entry name" value="ACYLPYRUVASE FAHD1, MITOCHONDRIAL"/>
    <property type="match status" value="1"/>
</dbReference>
<reference evidence="3 4" key="1">
    <citation type="submission" date="2020-04" db="EMBL/GenBank/DDBJ databases">
        <title>Pseudoalteromonas caenipelagi sp. nov., isolated from a tidal flat.</title>
        <authorList>
            <person name="Park S."/>
            <person name="Yoon J.-H."/>
        </authorList>
    </citation>
    <scope>NUCLEOTIDE SEQUENCE [LARGE SCALE GENOMIC DNA]</scope>
    <source>
        <strain evidence="3 4">JBTF-M23</strain>
    </source>
</reference>
<organism evidence="3 4">
    <name type="scientific">Pseudoalteromonas caenipelagi</name>
    <dbReference type="NCBI Taxonomy" id="2726988"/>
    <lineage>
        <taxon>Bacteria</taxon>
        <taxon>Pseudomonadati</taxon>
        <taxon>Pseudomonadota</taxon>
        <taxon>Gammaproteobacteria</taxon>
        <taxon>Alteromonadales</taxon>
        <taxon>Pseudoalteromonadaceae</taxon>
        <taxon>Pseudoalteromonas</taxon>
    </lineage>
</organism>
<dbReference type="EMBL" id="JABBPG010000013">
    <property type="protein sequence ID" value="NOU52939.1"/>
    <property type="molecule type" value="Genomic_DNA"/>
</dbReference>
<dbReference type="PANTHER" id="PTHR11820">
    <property type="entry name" value="ACYLPYRUVASE"/>
    <property type="match status" value="1"/>
</dbReference>
<keyword evidence="3" id="KW-0378">Hydrolase</keyword>
<dbReference type="Gene3D" id="3.90.850.10">
    <property type="entry name" value="Fumarylacetoacetase-like, C-terminal domain"/>
    <property type="match status" value="1"/>
</dbReference>
<dbReference type="GO" id="GO:0046872">
    <property type="term" value="F:metal ion binding"/>
    <property type="evidence" value="ECO:0007669"/>
    <property type="project" value="UniProtKB-KW"/>
</dbReference>
<comment type="caution">
    <text evidence="3">The sequence shown here is derived from an EMBL/GenBank/DDBJ whole genome shotgun (WGS) entry which is preliminary data.</text>
</comment>
<evidence type="ECO:0000259" key="2">
    <source>
        <dbReference type="Pfam" id="PF01557"/>
    </source>
</evidence>
<keyword evidence="4" id="KW-1185">Reference proteome</keyword>
<evidence type="ECO:0000256" key="1">
    <source>
        <dbReference type="ARBA" id="ARBA00022723"/>
    </source>
</evidence>
<keyword evidence="1" id="KW-0479">Metal-binding</keyword>
<gene>
    <name evidence="3" type="ORF">HG263_20775</name>
</gene>
<dbReference type="AlphaFoldDB" id="A0A849VGS5"/>
<dbReference type="SUPFAM" id="SSF56529">
    <property type="entry name" value="FAH"/>
    <property type="match status" value="1"/>
</dbReference>
<evidence type="ECO:0000313" key="3">
    <source>
        <dbReference type="EMBL" id="NOU52939.1"/>
    </source>
</evidence>
<dbReference type="GO" id="GO:0018773">
    <property type="term" value="F:acetylpyruvate hydrolase activity"/>
    <property type="evidence" value="ECO:0007669"/>
    <property type="project" value="TreeGrafter"/>
</dbReference>
<dbReference type="RefSeq" id="WP_171627990.1">
    <property type="nucleotide sequence ID" value="NZ_JABBPG010000013.1"/>
</dbReference>
<sequence length="220" mass="24742">MYKHQWVNGQKMDLPEGKIVCVGRNYVEHAQELNNPIPCAPLIFMKPTTSYQSFSEEITLDKSLGEHHYEAELALLIGEKVDKHHASPLEAITGVGLALDLTLRDMQSELKQQGHPWERAKAYDGSCPITPFVAINTLADLHTLEFRFWQNKQLMQQGNTDLMIFSFEQLLKSVSQFCTLMPGDVILTGTPKGVGKLENKALLSLQLNGHPKFDAQVKLQ</sequence>
<feature type="domain" description="Fumarylacetoacetase-like C-terminal" evidence="2">
    <location>
        <begin position="18"/>
        <end position="199"/>
    </location>
</feature>
<dbReference type="InterPro" id="IPR011234">
    <property type="entry name" value="Fumarylacetoacetase-like_C"/>
</dbReference>
<dbReference type="Pfam" id="PF01557">
    <property type="entry name" value="FAA_hydrolase"/>
    <property type="match status" value="1"/>
</dbReference>
<name>A0A849VGS5_9GAMM</name>
<protein>
    <submittedName>
        <fullName evidence="3">Isomerase/hydrolase</fullName>
    </submittedName>
</protein>
<keyword evidence="3" id="KW-0413">Isomerase</keyword>
<dbReference type="InterPro" id="IPR036663">
    <property type="entry name" value="Fumarylacetoacetase_C_sf"/>
</dbReference>
<evidence type="ECO:0000313" key="4">
    <source>
        <dbReference type="Proteomes" id="UP000586305"/>
    </source>
</evidence>